<feature type="signal peptide" evidence="1">
    <location>
        <begin position="1"/>
        <end position="22"/>
    </location>
</feature>
<evidence type="ECO:0000313" key="3">
    <source>
        <dbReference type="Proteomes" id="UP000076552"/>
    </source>
</evidence>
<proteinExistence type="predicted"/>
<reference evidence="2 3" key="1">
    <citation type="submission" date="2015-06" db="EMBL/GenBank/DDBJ databases">
        <title>Survival trade-offs in plant roots during colonization by closely related pathogenic and mutualistic fungi.</title>
        <authorList>
            <person name="Hacquard S."/>
            <person name="Kracher B."/>
            <person name="Hiruma K."/>
            <person name="Weinman A."/>
            <person name="Muench P."/>
            <person name="Garrido Oter R."/>
            <person name="Ver Loren van Themaat E."/>
            <person name="Dallerey J.-F."/>
            <person name="Damm U."/>
            <person name="Henrissat B."/>
            <person name="Lespinet O."/>
            <person name="Thon M."/>
            <person name="Kemen E."/>
            <person name="McHardy A.C."/>
            <person name="Schulze-Lefert P."/>
            <person name="O'Connell R.J."/>
        </authorList>
    </citation>
    <scope>NUCLEOTIDE SEQUENCE [LARGE SCALE GENOMIC DNA]</scope>
    <source>
        <strain evidence="2 3">0861</strain>
    </source>
</reference>
<evidence type="ECO:0000313" key="2">
    <source>
        <dbReference type="EMBL" id="KZL65296.1"/>
    </source>
</evidence>
<protein>
    <submittedName>
        <fullName evidence="2">Uncharacterized protein</fullName>
    </submittedName>
</protein>
<gene>
    <name evidence="2" type="ORF">CT0861_06029</name>
</gene>
<dbReference type="AlphaFoldDB" id="A0A166N4D7"/>
<keyword evidence="1" id="KW-0732">Signal</keyword>
<feature type="chain" id="PRO_5007877620" evidence="1">
    <location>
        <begin position="23"/>
        <end position="173"/>
    </location>
</feature>
<name>A0A166N4D7_9PEZI</name>
<sequence>MHFSLPTAMTLLAAALLPQAKANFDVYRVEAISPRGGVSVYWQAFEAEGSCAKTGTFSQIWISRDDVSGSKKGVRCKGSGCAAQAPIRDIEQLEMHFSNNPLYHWTIYNNRDNGQFLMYGLNGRTYGNCIPFPNGDYNCVDFLGVRWQGRRKFRCLTQYTANDLYKDNPPIGS</sequence>
<comment type="caution">
    <text evidence="2">The sequence shown here is derived from an EMBL/GenBank/DDBJ whole genome shotgun (WGS) entry which is preliminary data.</text>
</comment>
<keyword evidence="3" id="KW-1185">Reference proteome</keyword>
<organism evidence="2 3">
    <name type="scientific">Colletotrichum tofieldiae</name>
    <dbReference type="NCBI Taxonomy" id="708197"/>
    <lineage>
        <taxon>Eukaryota</taxon>
        <taxon>Fungi</taxon>
        <taxon>Dikarya</taxon>
        <taxon>Ascomycota</taxon>
        <taxon>Pezizomycotina</taxon>
        <taxon>Sordariomycetes</taxon>
        <taxon>Hypocreomycetidae</taxon>
        <taxon>Glomerellales</taxon>
        <taxon>Glomerellaceae</taxon>
        <taxon>Colletotrichum</taxon>
        <taxon>Colletotrichum spaethianum species complex</taxon>
    </lineage>
</organism>
<dbReference type="Proteomes" id="UP000076552">
    <property type="component" value="Unassembled WGS sequence"/>
</dbReference>
<dbReference type="EMBL" id="LFIV01000228">
    <property type="protein sequence ID" value="KZL65296.1"/>
    <property type="molecule type" value="Genomic_DNA"/>
</dbReference>
<accession>A0A166N4D7</accession>
<evidence type="ECO:0000256" key="1">
    <source>
        <dbReference type="SAM" id="SignalP"/>
    </source>
</evidence>